<reference evidence="2" key="1">
    <citation type="submission" date="2021-05" db="EMBL/GenBank/DDBJ databases">
        <authorList>
            <person name="Pietrasiak N."/>
            <person name="Ward R."/>
            <person name="Stajich J.E."/>
            <person name="Kurbessoian T."/>
        </authorList>
    </citation>
    <scope>NUCLEOTIDE SEQUENCE</scope>
    <source>
        <strain evidence="2">GSE-NOS-MK-12-04C</strain>
    </source>
</reference>
<dbReference type="AlphaFoldDB" id="A0A951QUS4"/>
<name>A0A951QUS4_9CYAN</name>
<protein>
    <submittedName>
        <fullName evidence="2">Uncharacterized protein</fullName>
    </submittedName>
</protein>
<comment type="caution">
    <text evidence="2">The sequence shown here is derived from an EMBL/GenBank/DDBJ whole genome shotgun (WGS) entry which is preliminary data.</text>
</comment>
<accession>A0A951QUS4</accession>
<evidence type="ECO:0000313" key="3">
    <source>
        <dbReference type="Proteomes" id="UP000729701"/>
    </source>
</evidence>
<reference evidence="2" key="2">
    <citation type="journal article" date="2022" name="Microbiol. Resour. Announc.">
        <title>Metagenome Sequencing to Explore Phylogenomics of Terrestrial Cyanobacteria.</title>
        <authorList>
            <person name="Ward R.D."/>
            <person name="Stajich J.E."/>
            <person name="Johansen J.R."/>
            <person name="Huntemann M."/>
            <person name="Clum A."/>
            <person name="Foster B."/>
            <person name="Foster B."/>
            <person name="Roux S."/>
            <person name="Palaniappan K."/>
            <person name="Varghese N."/>
            <person name="Mukherjee S."/>
            <person name="Reddy T.B.K."/>
            <person name="Daum C."/>
            <person name="Copeland A."/>
            <person name="Chen I.A."/>
            <person name="Ivanova N.N."/>
            <person name="Kyrpides N.C."/>
            <person name="Shapiro N."/>
            <person name="Eloe-Fadrosh E.A."/>
            <person name="Pietrasiak N."/>
        </authorList>
    </citation>
    <scope>NUCLEOTIDE SEQUENCE</scope>
    <source>
        <strain evidence="2">GSE-NOS-MK-12-04C</strain>
    </source>
</reference>
<gene>
    <name evidence="2" type="ORF">KME60_33105</name>
</gene>
<sequence length="50" mass="5436">MIHPEDTKEYAPSRHLSQCPKPPDARDKLVAVPSPITSAAQLLLKLTISA</sequence>
<feature type="region of interest" description="Disordered" evidence="1">
    <location>
        <begin position="1"/>
        <end position="27"/>
    </location>
</feature>
<dbReference type="Proteomes" id="UP000729701">
    <property type="component" value="Unassembled WGS sequence"/>
</dbReference>
<dbReference type="EMBL" id="JAHHGZ010000064">
    <property type="protein sequence ID" value="MBW4672136.1"/>
    <property type="molecule type" value="Genomic_DNA"/>
</dbReference>
<feature type="compositionally biased region" description="Basic and acidic residues" evidence="1">
    <location>
        <begin position="1"/>
        <end position="12"/>
    </location>
</feature>
<evidence type="ECO:0000313" key="2">
    <source>
        <dbReference type="EMBL" id="MBW4672136.1"/>
    </source>
</evidence>
<organism evidence="2 3">
    <name type="scientific">Cyanomargarita calcarea GSE-NOS-MK-12-04C</name>
    <dbReference type="NCBI Taxonomy" id="2839659"/>
    <lineage>
        <taxon>Bacteria</taxon>
        <taxon>Bacillati</taxon>
        <taxon>Cyanobacteriota</taxon>
        <taxon>Cyanophyceae</taxon>
        <taxon>Nostocales</taxon>
        <taxon>Cyanomargaritaceae</taxon>
        <taxon>Cyanomargarita</taxon>
    </lineage>
</organism>
<evidence type="ECO:0000256" key="1">
    <source>
        <dbReference type="SAM" id="MobiDB-lite"/>
    </source>
</evidence>
<proteinExistence type="predicted"/>